<dbReference type="CDD" id="cd07148">
    <property type="entry name" value="ALDH_RL0313"/>
    <property type="match status" value="1"/>
</dbReference>
<dbReference type="PANTHER" id="PTHR42991">
    <property type="entry name" value="ALDEHYDE DEHYDROGENASE"/>
    <property type="match status" value="1"/>
</dbReference>
<dbReference type="InterPro" id="IPR016162">
    <property type="entry name" value="Ald_DH_N"/>
</dbReference>
<dbReference type="InterPro" id="IPR016161">
    <property type="entry name" value="Ald_DH/histidinol_DH"/>
</dbReference>
<dbReference type="Proteomes" id="UP000307702">
    <property type="component" value="Unassembled WGS sequence"/>
</dbReference>
<evidence type="ECO:0000256" key="1">
    <source>
        <dbReference type="ARBA" id="ARBA00009986"/>
    </source>
</evidence>
<dbReference type="SUPFAM" id="SSF53720">
    <property type="entry name" value="ALDH-like"/>
    <property type="match status" value="1"/>
</dbReference>
<dbReference type="EMBL" id="SZVP01000002">
    <property type="protein sequence ID" value="TMM47037.1"/>
    <property type="molecule type" value="Genomic_DNA"/>
</dbReference>
<evidence type="ECO:0000256" key="2">
    <source>
        <dbReference type="ARBA" id="ARBA00023002"/>
    </source>
</evidence>
<dbReference type="OrthoDB" id="9812625at2"/>
<protein>
    <submittedName>
        <fullName evidence="4">Aldehyde dehydrogenase family protein</fullName>
    </submittedName>
</protein>
<dbReference type="PANTHER" id="PTHR42991:SF1">
    <property type="entry name" value="ALDEHYDE DEHYDROGENASE"/>
    <property type="match status" value="1"/>
</dbReference>
<sequence length="485" mass="51941">MTDSKKSSAAEKSTAPKKVPKAAKASKILNVVNPFDQSIIGSVPTVTWNNIDKLLATSYQLHKDTEQWLPAFERISILKKTAVLMSQRADELALLIANEGGKPLADARVEVARAIDGVGLCVQEIAHLTGSQIPMDLTQAGAGRIAYSTKEPTGVVVAVSAFNHPLNLIVHQVAPAIATGCPVLVKPARDTPLSCKVFVDMLHEAGLPPPWCHFVVCDTATSEKMITDPRVAFFSFIGSANVGWMLRAKLAPGTRCALEHGGVAPVIIDESADIEEMIPSLLKGGFYHSGQVCVSVQRIFAPKSNVKAIAQLLADGAAKLIVGNAIDEFTECGPLIRPKEVDRVEAWVDEAVAAGAKLLTGGKRLSNTTYAPTVLLDPPVDAKVSTMEIFGPVVCVYGYSDINKAIAQANSLDYAFQASVFTKDLDVAMKTIRALDATAVMVNDHSAFRVDWMPFAGRKHSGYNTGGIAYTMQDMSQDKMAVIKL</sequence>
<dbReference type="Pfam" id="PF00171">
    <property type="entry name" value="Aldedh"/>
    <property type="match status" value="1"/>
</dbReference>
<evidence type="ECO:0000313" key="4">
    <source>
        <dbReference type="EMBL" id="TMM47037.1"/>
    </source>
</evidence>
<name>A0A8H2JP76_9GAMM</name>
<dbReference type="Gene3D" id="3.40.309.10">
    <property type="entry name" value="Aldehyde Dehydrogenase, Chain A, domain 2"/>
    <property type="match status" value="1"/>
</dbReference>
<dbReference type="RefSeq" id="WP_138620845.1">
    <property type="nucleotide sequence ID" value="NZ_SZVP01000002.1"/>
</dbReference>
<dbReference type="GO" id="GO:0008911">
    <property type="term" value="F:lactaldehyde dehydrogenase (NAD+) activity"/>
    <property type="evidence" value="ECO:0007669"/>
    <property type="project" value="TreeGrafter"/>
</dbReference>
<keyword evidence="2" id="KW-0560">Oxidoreductase</keyword>
<dbReference type="InterPro" id="IPR016163">
    <property type="entry name" value="Ald_DH_C"/>
</dbReference>
<dbReference type="Gene3D" id="3.40.605.10">
    <property type="entry name" value="Aldehyde Dehydrogenase, Chain A, domain 1"/>
    <property type="match status" value="1"/>
</dbReference>
<comment type="caution">
    <text evidence="4">The sequence shown here is derived from an EMBL/GenBank/DDBJ whole genome shotgun (WGS) entry which is preliminary data.</text>
</comment>
<reference evidence="4 5" key="1">
    <citation type="submission" date="2019-05" db="EMBL/GenBank/DDBJ databases">
        <title>Colwellia ponticola sp. nov., isolated from seawater.</title>
        <authorList>
            <person name="Yoon J.-H."/>
        </authorList>
    </citation>
    <scope>NUCLEOTIDE SEQUENCE [LARGE SCALE GENOMIC DNA]</scope>
    <source>
        <strain evidence="4 5">OISW-25</strain>
    </source>
</reference>
<keyword evidence="5" id="KW-1185">Reference proteome</keyword>
<feature type="domain" description="Aldehyde dehydrogenase" evidence="3">
    <location>
        <begin position="26"/>
        <end position="479"/>
    </location>
</feature>
<gene>
    <name evidence="4" type="ORF">FCS21_04565</name>
</gene>
<evidence type="ECO:0000259" key="3">
    <source>
        <dbReference type="Pfam" id="PF00171"/>
    </source>
</evidence>
<proteinExistence type="inferred from homology"/>
<comment type="similarity">
    <text evidence="1">Belongs to the aldehyde dehydrogenase family.</text>
</comment>
<dbReference type="InterPro" id="IPR015590">
    <property type="entry name" value="Aldehyde_DH_dom"/>
</dbReference>
<organism evidence="4 5">
    <name type="scientific">Colwellia ponticola</name>
    <dbReference type="NCBI Taxonomy" id="2304625"/>
    <lineage>
        <taxon>Bacteria</taxon>
        <taxon>Pseudomonadati</taxon>
        <taxon>Pseudomonadota</taxon>
        <taxon>Gammaproteobacteria</taxon>
        <taxon>Alteromonadales</taxon>
        <taxon>Colwelliaceae</taxon>
        <taxon>Colwellia</taxon>
    </lineage>
</organism>
<dbReference type="AlphaFoldDB" id="A0A8H2JP76"/>
<dbReference type="InterPro" id="IPR051020">
    <property type="entry name" value="ALDH-related_metabolic_enz"/>
</dbReference>
<accession>A0A8H2JP76</accession>
<evidence type="ECO:0000313" key="5">
    <source>
        <dbReference type="Proteomes" id="UP000307702"/>
    </source>
</evidence>